<evidence type="ECO:0000313" key="2">
    <source>
        <dbReference type="Proteomes" id="UP000784294"/>
    </source>
</evidence>
<reference evidence="1" key="1">
    <citation type="submission" date="2018-11" db="EMBL/GenBank/DDBJ databases">
        <authorList>
            <consortium name="Pathogen Informatics"/>
        </authorList>
    </citation>
    <scope>NUCLEOTIDE SEQUENCE</scope>
</reference>
<keyword evidence="2" id="KW-1185">Reference proteome</keyword>
<comment type="caution">
    <text evidence="1">The sequence shown here is derived from an EMBL/GenBank/DDBJ whole genome shotgun (WGS) entry which is preliminary data.</text>
</comment>
<evidence type="ECO:0000313" key="1">
    <source>
        <dbReference type="EMBL" id="VEL27822.1"/>
    </source>
</evidence>
<dbReference type="Proteomes" id="UP000784294">
    <property type="component" value="Unassembled WGS sequence"/>
</dbReference>
<proteinExistence type="predicted"/>
<gene>
    <name evidence="1" type="ORF">PXEA_LOCUS21262</name>
</gene>
<accession>A0A3S5AXI7</accession>
<dbReference type="AlphaFoldDB" id="A0A3S5AXI7"/>
<organism evidence="1 2">
    <name type="scientific">Protopolystoma xenopodis</name>
    <dbReference type="NCBI Taxonomy" id="117903"/>
    <lineage>
        <taxon>Eukaryota</taxon>
        <taxon>Metazoa</taxon>
        <taxon>Spiralia</taxon>
        <taxon>Lophotrochozoa</taxon>
        <taxon>Platyhelminthes</taxon>
        <taxon>Monogenea</taxon>
        <taxon>Polyopisthocotylea</taxon>
        <taxon>Polystomatidea</taxon>
        <taxon>Polystomatidae</taxon>
        <taxon>Protopolystoma</taxon>
    </lineage>
</organism>
<dbReference type="EMBL" id="CAAALY010090139">
    <property type="protein sequence ID" value="VEL27822.1"/>
    <property type="molecule type" value="Genomic_DNA"/>
</dbReference>
<protein>
    <submittedName>
        <fullName evidence="1">Uncharacterized protein</fullName>
    </submittedName>
</protein>
<name>A0A3S5AXI7_9PLAT</name>
<sequence>MFAREGQNGRRISAKTDCGRGSGQVEGVLHKLHEHFWTGNKRVYKCGLVCRFKASHCVRKKVVSSTYSNQRVEKSILADLFFRLLLVFIHQPVATRSECLSTANSTCALSATRRQGTADSGSTGHLHLRRIDRLELSRRDSTGPAHRACSGLAPIGSAPPPDCLVEQRAGL</sequence>